<dbReference type="SMART" id="SM00347">
    <property type="entry name" value="HTH_MARR"/>
    <property type="match status" value="1"/>
</dbReference>
<keyword evidence="6" id="KW-1185">Reference proteome</keyword>
<dbReference type="PANTHER" id="PTHR42756">
    <property type="entry name" value="TRANSCRIPTIONAL REGULATOR, MARR"/>
    <property type="match status" value="1"/>
</dbReference>
<dbReference type="EMBL" id="SORX01000006">
    <property type="protein sequence ID" value="TFE00661.1"/>
    <property type="molecule type" value="Genomic_DNA"/>
</dbReference>
<dbReference type="Gene3D" id="1.10.10.10">
    <property type="entry name" value="Winged helix-like DNA-binding domain superfamily/Winged helix DNA-binding domain"/>
    <property type="match status" value="1"/>
</dbReference>
<accession>A0A4Y8LJB0</accession>
<evidence type="ECO:0000313" key="6">
    <source>
        <dbReference type="Proteomes" id="UP000297776"/>
    </source>
</evidence>
<comment type="caution">
    <text evidence="5">The sequence shown here is derived from an EMBL/GenBank/DDBJ whole genome shotgun (WGS) entry which is preliminary data.</text>
</comment>
<evidence type="ECO:0000256" key="1">
    <source>
        <dbReference type="ARBA" id="ARBA00023015"/>
    </source>
</evidence>
<dbReference type="SUPFAM" id="SSF46785">
    <property type="entry name" value="Winged helix' DNA-binding domain"/>
    <property type="match status" value="1"/>
</dbReference>
<dbReference type="Proteomes" id="UP000297776">
    <property type="component" value="Unassembled WGS sequence"/>
</dbReference>
<organism evidence="5 6">
    <name type="scientific">Jeotgalibacillus salarius</name>
    <dbReference type="NCBI Taxonomy" id="546023"/>
    <lineage>
        <taxon>Bacteria</taxon>
        <taxon>Bacillati</taxon>
        <taxon>Bacillota</taxon>
        <taxon>Bacilli</taxon>
        <taxon>Bacillales</taxon>
        <taxon>Caryophanaceae</taxon>
        <taxon>Jeotgalibacillus</taxon>
    </lineage>
</organism>
<dbReference type="InterPro" id="IPR036388">
    <property type="entry name" value="WH-like_DNA-bd_sf"/>
</dbReference>
<evidence type="ECO:0000256" key="3">
    <source>
        <dbReference type="ARBA" id="ARBA00023163"/>
    </source>
</evidence>
<gene>
    <name evidence="5" type="ORF">E2626_11855</name>
</gene>
<dbReference type="InterPro" id="IPR036390">
    <property type="entry name" value="WH_DNA-bd_sf"/>
</dbReference>
<dbReference type="Pfam" id="PF01047">
    <property type="entry name" value="MarR"/>
    <property type="match status" value="1"/>
</dbReference>
<dbReference type="RefSeq" id="WP_134381980.1">
    <property type="nucleotide sequence ID" value="NZ_SORX01000006.1"/>
</dbReference>
<reference evidence="5 6" key="1">
    <citation type="submission" date="2019-03" db="EMBL/GenBank/DDBJ databases">
        <authorList>
            <person name="Yang Y."/>
        </authorList>
    </citation>
    <scope>NUCLEOTIDE SEQUENCE [LARGE SCALE GENOMIC DNA]</scope>
    <source>
        <strain evidence="5 6">ASL-1</strain>
    </source>
</reference>
<protein>
    <submittedName>
        <fullName evidence="5">MarR family transcriptional regulator</fullName>
    </submittedName>
</protein>
<keyword evidence="1" id="KW-0805">Transcription regulation</keyword>
<dbReference type="PROSITE" id="PS50995">
    <property type="entry name" value="HTH_MARR_2"/>
    <property type="match status" value="1"/>
</dbReference>
<dbReference type="OrthoDB" id="2600321at2"/>
<dbReference type="GO" id="GO:0003677">
    <property type="term" value="F:DNA binding"/>
    <property type="evidence" value="ECO:0007669"/>
    <property type="project" value="UniProtKB-KW"/>
</dbReference>
<keyword evidence="3" id="KW-0804">Transcription</keyword>
<evidence type="ECO:0000313" key="5">
    <source>
        <dbReference type="EMBL" id="TFE00661.1"/>
    </source>
</evidence>
<keyword evidence="2" id="KW-0238">DNA-binding</keyword>
<proteinExistence type="predicted"/>
<evidence type="ECO:0000259" key="4">
    <source>
        <dbReference type="PROSITE" id="PS50995"/>
    </source>
</evidence>
<dbReference type="AlphaFoldDB" id="A0A4Y8LJB0"/>
<name>A0A4Y8LJB0_9BACL</name>
<dbReference type="PANTHER" id="PTHR42756:SF1">
    <property type="entry name" value="TRANSCRIPTIONAL REPRESSOR OF EMRAB OPERON"/>
    <property type="match status" value="1"/>
</dbReference>
<dbReference type="GO" id="GO:0003700">
    <property type="term" value="F:DNA-binding transcription factor activity"/>
    <property type="evidence" value="ECO:0007669"/>
    <property type="project" value="InterPro"/>
</dbReference>
<feature type="domain" description="HTH marR-type" evidence="4">
    <location>
        <begin position="7"/>
        <end position="140"/>
    </location>
</feature>
<evidence type="ECO:0000256" key="2">
    <source>
        <dbReference type="ARBA" id="ARBA00023125"/>
    </source>
</evidence>
<dbReference type="InterPro" id="IPR000835">
    <property type="entry name" value="HTH_MarR-typ"/>
</dbReference>
<sequence>MNKRFKEAEKFRYLILAVQRHGNKLLKDLLKEIGITPSQSEVISVLKNNENITLKQLGYLLICEEGSPSRLIDRMVKEQLIERIKDSADSRFVRLKLTKLGQEKYSSILEIENGVYQQLENIYTNTELQKTNELLDRFISDTSLSEALNKRGFSC</sequence>